<accession>A0A6I3IGH2</accession>
<reference evidence="3 4" key="1">
    <citation type="submission" date="2019-11" db="EMBL/GenBank/DDBJ databases">
        <title>Whole genome sequencing identifies a novel species of the genus Arsenicicoccus isolated from human blood.</title>
        <authorList>
            <person name="Jeong J.H."/>
            <person name="Kweon O.J."/>
            <person name="Kim H.R."/>
            <person name="Kim T.-H."/>
            <person name="Ha S.-M."/>
            <person name="Lee M.-K."/>
        </authorList>
    </citation>
    <scope>NUCLEOTIDE SEQUENCE [LARGE SCALE GENOMIC DNA]</scope>
    <source>
        <strain evidence="3 4">MKL-02</strain>
    </source>
</reference>
<evidence type="ECO:0000313" key="3">
    <source>
        <dbReference type="EMBL" id="MTB70855.1"/>
    </source>
</evidence>
<feature type="signal peptide" evidence="2">
    <location>
        <begin position="1"/>
        <end position="18"/>
    </location>
</feature>
<feature type="chain" id="PRO_5039148093" evidence="2">
    <location>
        <begin position="19"/>
        <end position="58"/>
    </location>
</feature>
<protein>
    <submittedName>
        <fullName evidence="3">Uncharacterized protein</fullName>
    </submittedName>
</protein>
<proteinExistence type="predicted"/>
<dbReference type="RefSeq" id="WP_019287500.1">
    <property type="nucleotide sequence ID" value="NZ_CP171001.1"/>
</dbReference>
<feature type="compositionally biased region" description="Polar residues" evidence="1">
    <location>
        <begin position="27"/>
        <end position="45"/>
    </location>
</feature>
<dbReference type="EMBL" id="WLVL01000007">
    <property type="protein sequence ID" value="MTB70855.1"/>
    <property type="molecule type" value="Genomic_DNA"/>
</dbReference>
<dbReference type="AlphaFoldDB" id="A0A6I3IGH2"/>
<organism evidence="3 4">
    <name type="scientific">Arsenicicoccus cauae</name>
    <dbReference type="NCBI Taxonomy" id="2663847"/>
    <lineage>
        <taxon>Bacteria</taxon>
        <taxon>Bacillati</taxon>
        <taxon>Actinomycetota</taxon>
        <taxon>Actinomycetes</taxon>
        <taxon>Micrococcales</taxon>
        <taxon>Intrasporangiaceae</taxon>
        <taxon>Arsenicicoccus</taxon>
    </lineage>
</organism>
<evidence type="ECO:0000256" key="2">
    <source>
        <dbReference type="SAM" id="SignalP"/>
    </source>
</evidence>
<evidence type="ECO:0000256" key="1">
    <source>
        <dbReference type="SAM" id="MobiDB-lite"/>
    </source>
</evidence>
<name>A0A6I3IGH2_9MICO</name>
<gene>
    <name evidence="3" type="ORF">GGG17_02470</name>
</gene>
<dbReference type="Proteomes" id="UP000431092">
    <property type="component" value="Unassembled WGS sequence"/>
</dbReference>
<keyword evidence="4" id="KW-1185">Reference proteome</keyword>
<keyword evidence="2" id="KW-0732">Signal</keyword>
<sequence length="58" mass="5840">MIAKATRAIAVLTLAAFALVPTVGGSWPTSQDPTVGGSWPTSQDPTVGGSWPTVLDAS</sequence>
<evidence type="ECO:0000313" key="4">
    <source>
        <dbReference type="Proteomes" id="UP000431092"/>
    </source>
</evidence>
<comment type="caution">
    <text evidence="3">The sequence shown here is derived from an EMBL/GenBank/DDBJ whole genome shotgun (WGS) entry which is preliminary data.</text>
</comment>
<feature type="region of interest" description="Disordered" evidence="1">
    <location>
        <begin position="26"/>
        <end position="58"/>
    </location>
</feature>